<gene>
    <name evidence="1" type="ordered locus">Dalk_3973</name>
</gene>
<reference evidence="1 2" key="1">
    <citation type="journal article" date="2012" name="Environ. Microbiol.">
        <title>The genome sequence of Desulfatibacillum alkenivorans AK-01: a blueprint for anaerobic alkane oxidation.</title>
        <authorList>
            <person name="Callaghan A.V."/>
            <person name="Morris B.E."/>
            <person name="Pereira I.A."/>
            <person name="McInerney M.J."/>
            <person name="Austin R.N."/>
            <person name="Groves J.T."/>
            <person name="Kukor J.J."/>
            <person name="Suflita J.M."/>
            <person name="Young L.Y."/>
            <person name="Zylstra G.J."/>
            <person name="Wawrik B."/>
        </authorList>
    </citation>
    <scope>NUCLEOTIDE SEQUENCE [LARGE SCALE GENOMIC DNA]</scope>
    <source>
        <strain evidence="1 2">AK-01</strain>
    </source>
</reference>
<dbReference type="Proteomes" id="UP000000739">
    <property type="component" value="Chromosome"/>
</dbReference>
<evidence type="ECO:0000313" key="1">
    <source>
        <dbReference type="EMBL" id="ACL05659.1"/>
    </source>
</evidence>
<accession>B8FJJ0</accession>
<organism evidence="1 2">
    <name type="scientific">Desulfatibacillum aliphaticivorans</name>
    <dbReference type="NCBI Taxonomy" id="218208"/>
    <lineage>
        <taxon>Bacteria</taxon>
        <taxon>Pseudomonadati</taxon>
        <taxon>Thermodesulfobacteriota</taxon>
        <taxon>Desulfobacteria</taxon>
        <taxon>Desulfobacterales</taxon>
        <taxon>Desulfatibacillaceae</taxon>
        <taxon>Desulfatibacillum</taxon>
    </lineage>
</organism>
<keyword evidence="2" id="KW-1185">Reference proteome</keyword>
<sequence>MHESVIVKFQADGNPCNLELGFVPDFAEIYNLNATYGSPFKIEWSPLFGEGQEIWHNRIADNTTTGASSIYFKNSGGYISAYQGLAYDPGTENDDSDPAGARGFSGITIAAGFMSDDDAILVKAHRSLRLEDLGDIG</sequence>
<dbReference type="HOGENOM" id="CLU_1861926_0_0_7"/>
<dbReference type="EMBL" id="CP001322">
    <property type="protein sequence ID" value="ACL05659.1"/>
    <property type="molecule type" value="Genomic_DNA"/>
</dbReference>
<proteinExistence type="predicted"/>
<name>B8FJJ0_DESAL</name>
<evidence type="ECO:0000313" key="2">
    <source>
        <dbReference type="Proteomes" id="UP000000739"/>
    </source>
</evidence>
<dbReference type="AlphaFoldDB" id="B8FJJ0"/>
<protein>
    <submittedName>
        <fullName evidence="1">Uncharacterized protein</fullName>
    </submittedName>
</protein>
<dbReference type="RefSeq" id="WP_015948708.1">
    <property type="nucleotide sequence ID" value="NC_011768.1"/>
</dbReference>
<dbReference type="KEGG" id="dal:Dalk_3973"/>